<organism evidence="2 3">
    <name type="scientific">Alicyclobacillus vulcanalis</name>
    <dbReference type="NCBI Taxonomy" id="252246"/>
    <lineage>
        <taxon>Bacteria</taxon>
        <taxon>Bacillati</taxon>
        <taxon>Bacillota</taxon>
        <taxon>Bacilli</taxon>
        <taxon>Bacillales</taxon>
        <taxon>Alicyclobacillaceae</taxon>
        <taxon>Alicyclobacillus</taxon>
    </lineage>
</organism>
<dbReference type="RefSeq" id="WP_076348901.1">
    <property type="nucleotide sequence ID" value="NZ_FTOO01000013.1"/>
</dbReference>
<dbReference type="OrthoDB" id="2375232at2"/>
<dbReference type="Proteomes" id="UP000186156">
    <property type="component" value="Unassembled WGS sequence"/>
</dbReference>
<evidence type="ECO:0000313" key="2">
    <source>
        <dbReference type="EMBL" id="SIT09961.1"/>
    </source>
</evidence>
<reference evidence="3" key="1">
    <citation type="submission" date="2017-01" db="EMBL/GenBank/DDBJ databases">
        <authorList>
            <person name="Varghese N."/>
            <person name="Submissions S."/>
        </authorList>
    </citation>
    <scope>NUCLEOTIDE SEQUENCE [LARGE SCALE GENOMIC DNA]</scope>
    <source>
        <strain evidence="3">DSM 16176</strain>
    </source>
</reference>
<dbReference type="AlphaFoldDB" id="A0A1N7PH84"/>
<gene>
    <name evidence="2" type="ORF">SAMN05421799_11368</name>
</gene>
<name>A0A1N7PH84_9BACL</name>
<protein>
    <submittedName>
        <fullName evidence="2">Uncharacterized protein</fullName>
    </submittedName>
</protein>
<keyword evidence="3" id="KW-1185">Reference proteome</keyword>
<feature type="transmembrane region" description="Helical" evidence="1">
    <location>
        <begin position="12"/>
        <end position="36"/>
    </location>
</feature>
<keyword evidence="1" id="KW-0472">Membrane</keyword>
<keyword evidence="1" id="KW-1133">Transmembrane helix</keyword>
<evidence type="ECO:0000313" key="3">
    <source>
        <dbReference type="Proteomes" id="UP000186156"/>
    </source>
</evidence>
<dbReference type="EMBL" id="FTOO01000013">
    <property type="protein sequence ID" value="SIT09961.1"/>
    <property type="molecule type" value="Genomic_DNA"/>
</dbReference>
<dbReference type="STRING" id="252246.SAMN05421799_11368"/>
<evidence type="ECO:0000256" key="1">
    <source>
        <dbReference type="SAM" id="Phobius"/>
    </source>
</evidence>
<keyword evidence="1" id="KW-0812">Transmembrane</keyword>
<proteinExistence type="predicted"/>
<accession>A0A1N7PH84</accession>
<sequence>MKRHHEARRGERGLSLLWSMVYVVILTSLVSTALVWSRYTLRMGGLGQIQDQRTAFQSQASFDQAALSAMQSAAQQATVSLSTNPISQLLAWLTFWGASFVSFLTGQSLQLVTMQDLTNALNQKVFPALSSQQMQGSIVYTYTTSWSQQLQNQISQLQNLAGTVQPWSSAWDSLELAADLLQAVLTLSPNYVQPHAVIQVQSAQGGYSMYYNATYVFNPNTFQWVLQITQD</sequence>